<sequence>MKFKEIIEFYKEKLLSNYWSEIKLIGYKIELLNKNKEMEINGNNCEELKSRIIYIGNKISGLIERRKRHCFNCSVTQTSKWNKYLNNNYLCNTCRHKHETKVHNELGDRKCFNCGITKTSSWRRHSDNNEYLCNACGHKHKTKVHNELEDKKCYTCGITQTSTWRRHSESKKDLCNTCGKKQRINNAKSKMLIKKNNQK</sequence>
<dbReference type="InterPro" id="IPR039355">
    <property type="entry name" value="Transcription_factor_GATA"/>
</dbReference>
<evidence type="ECO:0000256" key="2">
    <source>
        <dbReference type="ARBA" id="ARBA00022723"/>
    </source>
</evidence>
<dbReference type="Proteomes" id="UP000095281">
    <property type="component" value="Unplaced"/>
</dbReference>
<comment type="subcellular location">
    <subcellularLocation>
        <location evidence="1">Nucleus</location>
    </subcellularLocation>
</comment>
<accession>A0A1I8BRV5</accession>
<evidence type="ECO:0000256" key="1">
    <source>
        <dbReference type="ARBA" id="ARBA00004123"/>
    </source>
</evidence>
<dbReference type="PANTHER" id="PTHR10071">
    <property type="entry name" value="TRANSCRIPTION FACTOR GATA FAMILY MEMBER"/>
    <property type="match status" value="1"/>
</dbReference>
<evidence type="ECO:0000256" key="7">
    <source>
        <dbReference type="ARBA" id="ARBA00023242"/>
    </source>
</evidence>
<protein>
    <submittedName>
        <fullName evidence="11">GATA-type domain-containing protein</fullName>
    </submittedName>
</protein>
<keyword evidence="6" id="KW-0804">Transcription</keyword>
<dbReference type="GO" id="GO:0008270">
    <property type="term" value="F:zinc ion binding"/>
    <property type="evidence" value="ECO:0007669"/>
    <property type="project" value="UniProtKB-KW"/>
</dbReference>
<evidence type="ECO:0000313" key="11">
    <source>
        <dbReference type="WBParaSite" id="MhA1_Contig432.frz3.gene8"/>
    </source>
</evidence>
<keyword evidence="10" id="KW-1185">Reference proteome</keyword>
<dbReference type="PANTHER" id="PTHR10071:SF281">
    <property type="entry name" value="BOX A-BINDING FACTOR-RELATED"/>
    <property type="match status" value="1"/>
</dbReference>
<dbReference type="SUPFAM" id="SSF57716">
    <property type="entry name" value="Glucocorticoid receptor-like (DNA-binding domain)"/>
    <property type="match status" value="3"/>
</dbReference>
<feature type="domain" description="GATA-type" evidence="9">
    <location>
        <begin position="105"/>
        <end position="141"/>
    </location>
</feature>
<dbReference type="GO" id="GO:0000981">
    <property type="term" value="F:DNA-binding transcription factor activity, RNA polymerase II-specific"/>
    <property type="evidence" value="ECO:0007669"/>
    <property type="project" value="TreeGrafter"/>
</dbReference>
<keyword evidence="4" id="KW-0862">Zinc</keyword>
<dbReference type="WBParaSite" id="MhA1_Contig432.frz3.gene8">
    <property type="protein sequence ID" value="MhA1_Contig432.frz3.gene8"/>
    <property type="gene ID" value="MhA1_Contig432.frz3.gene8"/>
</dbReference>
<evidence type="ECO:0000256" key="8">
    <source>
        <dbReference type="PROSITE-ProRule" id="PRU00094"/>
    </source>
</evidence>
<dbReference type="GO" id="GO:0045944">
    <property type="term" value="P:positive regulation of transcription by RNA polymerase II"/>
    <property type="evidence" value="ECO:0007669"/>
    <property type="project" value="TreeGrafter"/>
</dbReference>
<evidence type="ECO:0000256" key="3">
    <source>
        <dbReference type="ARBA" id="ARBA00022771"/>
    </source>
</evidence>
<proteinExistence type="predicted"/>
<evidence type="ECO:0000256" key="5">
    <source>
        <dbReference type="ARBA" id="ARBA00023015"/>
    </source>
</evidence>
<name>A0A1I8BRV5_MELHA</name>
<dbReference type="InterPro" id="IPR000679">
    <property type="entry name" value="Znf_GATA"/>
</dbReference>
<evidence type="ECO:0000259" key="9">
    <source>
        <dbReference type="PROSITE" id="PS50114"/>
    </source>
</evidence>
<evidence type="ECO:0000256" key="4">
    <source>
        <dbReference type="ARBA" id="ARBA00022833"/>
    </source>
</evidence>
<dbReference type="GO" id="GO:0000978">
    <property type="term" value="F:RNA polymerase II cis-regulatory region sequence-specific DNA binding"/>
    <property type="evidence" value="ECO:0007669"/>
    <property type="project" value="TreeGrafter"/>
</dbReference>
<evidence type="ECO:0000313" key="10">
    <source>
        <dbReference type="Proteomes" id="UP000095281"/>
    </source>
</evidence>
<reference evidence="11" key="1">
    <citation type="submission" date="2016-11" db="UniProtKB">
        <authorList>
            <consortium name="WormBaseParasite"/>
        </authorList>
    </citation>
    <scope>IDENTIFICATION</scope>
</reference>
<dbReference type="GO" id="GO:0005634">
    <property type="term" value="C:nucleus"/>
    <property type="evidence" value="ECO:0007669"/>
    <property type="project" value="UniProtKB-SubCell"/>
</dbReference>
<dbReference type="AlphaFoldDB" id="A0A1I8BRV5"/>
<dbReference type="Gene3D" id="3.30.50.10">
    <property type="entry name" value="Erythroid Transcription Factor GATA-1, subunit A"/>
    <property type="match status" value="2"/>
</dbReference>
<keyword evidence="5" id="KW-0805">Transcription regulation</keyword>
<evidence type="ECO:0000256" key="6">
    <source>
        <dbReference type="ARBA" id="ARBA00023163"/>
    </source>
</evidence>
<organism evidence="10 11">
    <name type="scientific">Meloidogyne hapla</name>
    <name type="common">Root-knot nematode worm</name>
    <dbReference type="NCBI Taxonomy" id="6305"/>
    <lineage>
        <taxon>Eukaryota</taxon>
        <taxon>Metazoa</taxon>
        <taxon>Ecdysozoa</taxon>
        <taxon>Nematoda</taxon>
        <taxon>Chromadorea</taxon>
        <taxon>Rhabditida</taxon>
        <taxon>Tylenchina</taxon>
        <taxon>Tylenchomorpha</taxon>
        <taxon>Tylenchoidea</taxon>
        <taxon>Meloidogynidae</taxon>
        <taxon>Meloidogyninae</taxon>
        <taxon>Meloidogyne</taxon>
    </lineage>
</organism>
<keyword evidence="7" id="KW-0539">Nucleus</keyword>
<dbReference type="SMART" id="SM00401">
    <property type="entry name" value="ZnF_GATA"/>
    <property type="match status" value="3"/>
</dbReference>
<feature type="domain" description="GATA-type" evidence="9">
    <location>
        <begin position="64"/>
        <end position="94"/>
    </location>
</feature>
<dbReference type="PROSITE" id="PS50114">
    <property type="entry name" value="GATA_ZN_FINGER_2"/>
    <property type="match status" value="3"/>
</dbReference>
<dbReference type="PROSITE" id="PS00344">
    <property type="entry name" value="GATA_ZN_FINGER_1"/>
    <property type="match status" value="1"/>
</dbReference>
<dbReference type="InterPro" id="IPR013088">
    <property type="entry name" value="Znf_NHR/GATA"/>
</dbReference>
<dbReference type="GO" id="GO:0000122">
    <property type="term" value="P:negative regulation of transcription by RNA polymerase II"/>
    <property type="evidence" value="ECO:0007669"/>
    <property type="project" value="TreeGrafter"/>
</dbReference>
<keyword evidence="2" id="KW-0479">Metal-binding</keyword>
<dbReference type="Pfam" id="PF00320">
    <property type="entry name" value="GATA"/>
    <property type="match status" value="2"/>
</dbReference>
<feature type="domain" description="GATA-type" evidence="9">
    <location>
        <begin position="147"/>
        <end position="199"/>
    </location>
</feature>
<keyword evidence="3 8" id="KW-0863">Zinc-finger</keyword>